<proteinExistence type="predicted"/>
<dbReference type="InterPro" id="IPR036269">
    <property type="entry name" value="Rho_N_sf"/>
</dbReference>
<protein>
    <submittedName>
        <fullName evidence="2">Rho termination factor N-terminal domain-containing protein</fullName>
    </submittedName>
</protein>
<keyword evidence="3" id="KW-1185">Reference proteome</keyword>
<sequence>MRLIRENVERIANTEAMIAKLKADGFREMEPSADGSKVSVFGVNLDTMTVNQLKVLAKEKGLEGYSSLTKEELLTALKEAV</sequence>
<dbReference type="Proteomes" id="UP001299235">
    <property type="component" value="Unassembled WGS sequence"/>
</dbReference>
<evidence type="ECO:0000313" key="2">
    <source>
        <dbReference type="EMBL" id="MCC2149448.1"/>
    </source>
</evidence>
<dbReference type="InterPro" id="IPR011112">
    <property type="entry name" value="Rho-like_N"/>
</dbReference>
<feature type="domain" description="Rho termination factor-like N-terminal" evidence="1">
    <location>
        <begin position="44"/>
        <end position="80"/>
    </location>
</feature>
<dbReference type="SUPFAM" id="SSF68912">
    <property type="entry name" value="Rho N-terminal domain-like"/>
    <property type="match status" value="1"/>
</dbReference>
<evidence type="ECO:0000313" key="3">
    <source>
        <dbReference type="Proteomes" id="UP001299235"/>
    </source>
</evidence>
<organism evidence="2 3">
    <name type="scientific">Hominisplanchenecus faecis</name>
    <dbReference type="NCBI Taxonomy" id="2885351"/>
    <lineage>
        <taxon>Bacteria</taxon>
        <taxon>Bacillati</taxon>
        <taxon>Bacillota</taxon>
        <taxon>Clostridia</taxon>
        <taxon>Lachnospirales</taxon>
        <taxon>Lachnospiraceae</taxon>
        <taxon>Hominisplanchenecus</taxon>
    </lineage>
</organism>
<gene>
    <name evidence="2" type="ORF">LKD42_09295</name>
</gene>
<dbReference type="EMBL" id="JAJEQE010000030">
    <property type="protein sequence ID" value="MCC2149448.1"/>
    <property type="molecule type" value="Genomic_DNA"/>
</dbReference>
<name>A0ABS8EX81_9FIRM</name>
<dbReference type="Gene3D" id="1.10.720.10">
    <property type="match status" value="1"/>
</dbReference>
<comment type="caution">
    <text evidence="2">The sequence shown here is derived from an EMBL/GenBank/DDBJ whole genome shotgun (WGS) entry which is preliminary data.</text>
</comment>
<accession>A0ABS8EX81</accession>
<evidence type="ECO:0000259" key="1">
    <source>
        <dbReference type="SMART" id="SM00959"/>
    </source>
</evidence>
<reference evidence="2 3" key="1">
    <citation type="submission" date="2021-10" db="EMBL/GenBank/DDBJ databases">
        <title>Anaerobic single-cell dispensing facilitates the cultivation of human gut bacteria.</title>
        <authorList>
            <person name="Afrizal A."/>
        </authorList>
    </citation>
    <scope>NUCLEOTIDE SEQUENCE [LARGE SCALE GENOMIC DNA]</scope>
    <source>
        <strain evidence="2 3">CLA-AA-H246</strain>
    </source>
</reference>
<dbReference type="SMART" id="SM00959">
    <property type="entry name" value="Rho_N"/>
    <property type="match status" value="1"/>
</dbReference>
<dbReference type="RefSeq" id="WP_248835532.1">
    <property type="nucleotide sequence ID" value="NZ_JAJEQE010000030.1"/>
</dbReference>
<dbReference type="Pfam" id="PF07498">
    <property type="entry name" value="Rho_N"/>
    <property type="match status" value="1"/>
</dbReference>